<accession>A0AAN2C8A4</accession>
<dbReference type="RefSeq" id="WP_317996432.1">
    <property type="nucleotide sequence ID" value="NZ_AP025523.1"/>
</dbReference>
<name>A0AAN2C8A4_UNVUL</name>
<organism evidence="4 5">
    <name type="scientific">Vulcanimicrobium alpinum</name>
    <dbReference type="NCBI Taxonomy" id="3016050"/>
    <lineage>
        <taxon>Bacteria</taxon>
        <taxon>Bacillati</taxon>
        <taxon>Vulcanimicrobiota</taxon>
        <taxon>Vulcanimicrobiia</taxon>
        <taxon>Vulcanimicrobiales</taxon>
        <taxon>Vulcanimicrobiaceae</taxon>
        <taxon>Vulcanimicrobium</taxon>
    </lineage>
</organism>
<evidence type="ECO:0000256" key="2">
    <source>
        <dbReference type="PIRNR" id="PIRNR016661"/>
    </source>
</evidence>
<comment type="similarity">
    <text evidence="1 2">Belongs to the BioY family.</text>
</comment>
<dbReference type="PIRSF" id="PIRSF016661">
    <property type="entry name" value="BioY"/>
    <property type="match status" value="1"/>
</dbReference>
<feature type="transmembrane region" description="Helical" evidence="3">
    <location>
        <begin position="65"/>
        <end position="83"/>
    </location>
</feature>
<reference evidence="4 5" key="1">
    <citation type="journal article" date="2022" name="ISME Commun">
        <title>Vulcanimicrobium alpinus gen. nov. sp. nov., the first cultivated representative of the candidate phylum 'Eremiobacterota', is a metabolically versatile aerobic anoxygenic phototroph.</title>
        <authorList>
            <person name="Yabe S."/>
            <person name="Muto K."/>
            <person name="Abe K."/>
            <person name="Yokota A."/>
            <person name="Staudigel H."/>
            <person name="Tebo B.M."/>
        </authorList>
    </citation>
    <scope>NUCLEOTIDE SEQUENCE [LARGE SCALE GENOMIC DNA]</scope>
    <source>
        <strain evidence="4 5">WC8-2</strain>
    </source>
</reference>
<keyword evidence="5" id="KW-1185">Reference proteome</keyword>
<dbReference type="EMBL" id="AP025523">
    <property type="protein sequence ID" value="BDE05385.1"/>
    <property type="molecule type" value="Genomic_DNA"/>
</dbReference>
<keyword evidence="3" id="KW-0812">Transmembrane</keyword>
<dbReference type="Pfam" id="PF02632">
    <property type="entry name" value="BioY"/>
    <property type="match status" value="1"/>
</dbReference>
<feature type="transmembrane region" description="Helical" evidence="3">
    <location>
        <begin position="156"/>
        <end position="178"/>
    </location>
</feature>
<protein>
    <recommendedName>
        <fullName evidence="2">Biotin transporter</fullName>
    </recommendedName>
</protein>
<dbReference type="Proteomes" id="UP001317532">
    <property type="component" value="Chromosome"/>
</dbReference>
<gene>
    <name evidence="4" type="ORF">WPS_06610</name>
</gene>
<dbReference type="InterPro" id="IPR003784">
    <property type="entry name" value="BioY"/>
</dbReference>
<evidence type="ECO:0000256" key="3">
    <source>
        <dbReference type="SAM" id="Phobius"/>
    </source>
</evidence>
<dbReference type="AlphaFoldDB" id="A0AAN2C8A4"/>
<dbReference type="GO" id="GO:0015225">
    <property type="term" value="F:biotin transmembrane transporter activity"/>
    <property type="evidence" value="ECO:0007669"/>
    <property type="project" value="UniProtKB-UniRule"/>
</dbReference>
<proteinExistence type="inferred from homology"/>
<keyword evidence="2 3" id="KW-0472">Membrane</keyword>
<keyword evidence="2" id="KW-0813">Transport</keyword>
<sequence>MIRTTASSPPAVFARRAALVLAGSGLLYVSAQIAVPATSIWGVPITLQTLAIPVLVALLGRNLGVLAVVAYLAEGIAGLPVFQGHSGGIHVFVGPTGGYLVGFPIAAYVTGTLYRLGFDRGYGRRFVAVLLGTSVVFVTGPLWLAAVFFGGDLGRAFTVGVAPFIIGDLAKCLVAAGVRPRGDR</sequence>
<keyword evidence="3" id="KW-1133">Transmembrane helix</keyword>
<feature type="transmembrane region" description="Helical" evidence="3">
    <location>
        <begin position="126"/>
        <end position="150"/>
    </location>
</feature>
<dbReference type="PANTHER" id="PTHR34295">
    <property type="entry name" value="BIOTIN TRANSPORTER BIOY"/>
    <property type="match status" value="1"/>
</dbReference>
<evidence type="ECO:0000313" key="4">
    <source>
        <dbReference type="EMBL" id="BDE05385.1"/>
    </source>
</evidence>
<dbReference type="PANTHER" id="PTHR34295:SF1">
    <property type="entry name" value="BIOTIN TRANSPORTER BIOY"/>
    <property type="match status" value="1"/>
</dbReference>
<feature type="transmembrane region" description="Helical" evidence="3">
    <location>
        <begin position="89"/>
        <end position="114"/>
    </location>
</feature>
<feature type="transmembrane region" description="Helical" evidence="3">
    <location>
        <begin position="41"/>
        <end position="58"/>
    </location>
</feature>
<dbReference type="Gene3D" id="1.10.1760.20">
    <property type="match status" value="1"/>
</dbReference>
<dbReference type="KEGG" id="vab:WPS_06610"/>
<dbReference type="GO" id="GO:0005886">
    <property type="term" value="C:plasma membrane"/>
    <property type="evidence" value="ECO:0007669"/>
    <property type="project" value="UniProtKB-SubCell"/>
</dbReference>
<evidence type="ECO:0000256" key="1">
    <source>
        <dbReference type="ARBA" id="ARBA00010692"/>
    </source>
</evidence>
<keyword evidence="2" id="KW-1003">Cell membrane</keyword>
<comment type="subcellular location">
    <subcellularLocation>
        <location evidence="2">Cell membrane</location>
        <topology evidence="2">Multi-pass membrane protein</topology>
    </subcellularLocation>
</comment>
<evidence type="ECO:0000313" key="5">
    <source>
        <dbReference type="Proteomes" id="UP001317532"/>
    </source>
</evidence>